<accession>A0ABD0LMZ5</accession>
<feature type="non-terminal residue" evidence="2">
    <location>
        <position position="300"/>
    </location>
</feature>
<protein>
    <submittedName>
        <fullName evidence="2">Uncharacterized protein</fullName>
    </submittedName>
</protein>
<comment type="caution">
    <text evidence="2">The sequence shown here is derived from an EMBL/GenBank/DDBJ whole genome shotgun (WGS) entry which is preliminary data.</text>
</comment>
<gene>
    <name evidence="2" type="ORF">BaRGS_00007837</name>
</gene>
<dbReference type="EMBL" id="JACVVK020000034">
    <property type="protein sequence ID" value="KAK7500957.1"/>
    <property type="molecule type" value="Genomic_DNA"/>
</dbReference>
<keyword evidence="1" id="KW-0812">Transmembrane</keyword>
<dbReference type="Proteomes" id="UP001519460">
    <property type="component" value="Unassembled WGS sequence"/>
</dbReference>
<feature type="transmembrane region" description="Helical" evidence="1">
    <location>
        <begin position="7"/>
        <end position="24"/>
    </location>
</feature>
<evidence type="ECO:0000313" key="3">
    <source>
        <dbReference type="Proteomes" id="UP001519460"/>
    </source>
</evidence>
<feature type="non-terminal residue" evidence="2">
    <location>
        <position position="1"/>
    </location>
</feature>
<organism evidence="2 3">
    <name type="scientific">Batillaria attramentaria</name>
    <dbReference type="NCBI Taxonomy" id="370345"/>
    <lineage>
        <taxon>Eukaryota</taxon>
        <taxon>Metazoa</taxon>
        <taxon>Spiralia</taxon>
        <taxon>Lophotrochozoa</taxon>
        <taxon>Mollusca</taxon>
        <taxon>Gastropoda</taxon>
        <taxon>Caenogastropoda</taxon>
        <taxon>Sorbeoconcha</taxon>
        <taxon>Cerithioidea</taxon>
        <taxon>Batillariidae</taxon>
        <taxon>Batillaria</taxon>
    </lineage>
</organism>
<name>A0ABD0LMZ5_9CAEN</name>
<sequence length="300" mass="33404">GILLLEVVWPILIVGIVAVIRVGVPPKESPTCHYQERAMPSAGLVPFLQTYVCNLDNTCHSEETRQSAQDKAASVSRLVSDISPYLSDQETLDALDVVDDSMTLVTSISSLLEDDQLMGQLDNATIIAKYFRDPGKVRNLLVSDFGFSREAADALMNSQVNITAILELTGYPDLKAVACDPEQLTRYLYFPDGTDVTSVSRALCDINETRIPEITSVLQQQLNVAEIIRLLGLFESLKDRLNIPETWTQWLGDIADMLDLIFSIDNVKDMIKDLADITSLPDILRHIPDWVDTFMKTQSL</sequence>
<keyword evidence="1" id="KW-0472">Membrane</keyword>
<evidence type="ECO:0000256" key="1">
    <source>
        <dbReference type="SAM" id="Phobius"/>
    </source>
</evidence>
<keyword evidence="1" id="KW-1133">Transmembrane helix</keyword>
<dbReference type="AlphaFoldDB" id="A0ABD0LMZ5"/>
<evidence type="ECO:0000313" key="2">
    <source>
        <dbReference type="EMBL" id="KAK7500957.1"/>
    </source>
</evidence>
<reference evidence="2 3" key="1">
    <citation type="journal article" date="2023" name="Sci. Data">
        <title>Genome assembly of the Korean intertidal mud-creeper Batillaria attramentaria.</title>
        <authorList>
            <person name="Patra A.K."/>
            <person name="Ho P.T."/>
            <person name="Jun S."/>
            <person name="Lee S.J."/>
            <person name="Kim Y."/>
            <person name="Won Y.J."/>
        </authorList>
    </citation>
    <scope>NUCLEOTIDE SEQUENCE [LARGE SCALE GENOMIC DNA]</scope>
    <source>
        <strain evidence="2">Wonlab-2016</strain>
    </source>
</reference>
<keyword evidence="3" id="KW-1185">Reference proteome</keyword>
<proteinExistence type="predicted"/>